<dbReference type="AlphaFoldDB" id="A0A2Z6AZG6"/>
<dbReference type="PANTHER" id="PTHR45947">
    <property type="entry name" value="SULFOQUINOVOSYL TRANSFERASE SQD2"/>
    <property type="match status" value="1"/>
</dbReference>
<name>A0A2Z6AZG6_9BACT</name>
<evidence type="ECO:0000313" key="1">
    <source>
        <dbReference type="EMBL" id="BBD08639.1"/>
    </source>
</evidence>
<dbReference type="OrthoDB" id="9767517at2"/>
<dbReference type="GO" id="GO:0016757">
    <property type="term" value="F:glycosyltransferase activity"/>
    <property type="evidence" value="ECO:0007669"/>
    <property type="project" value="TreeGrafter"/>
</dbReference>
<dbReference type="Pfam" id="PF13692">
    <property type="entry name" value="Glyco_trans_1_4"/>
    <property type="match status" value="1"/>
</dbReference>
<keyword evidence="2" id="KW-1185">Reference proteome</keyword>
<dbReference type="Gene3D" id="3.40.50.2000">
    <property type="entry name" value="Glycogen Phosphorylase B"/>
    <property type="match status" value="2"/>
</dbReference>
<proteinExistence type="predicted"/>
<dbReference type="PANTHER" id="PTHR45947:SF3">
    <property type="entry name" value="SULFOQUINOVOSYL TRANSFERASE SQD2"/>
    <property type="match status" value="1"/>
</dbReference>
<sequence>MSAVGAPIPVLHITGSLGLGGTEKTLQLFVSHLDKARFSPSVFAFEDGPRRAMLAAKGIDVFVGGDLLVILQRLRPAIVHLHRPGWPDPKVLRLLRLAGVPAVVETNVFGRFDPSPQAKIIDRHLFVSRFCLERYGQMNQINVKGPRYQVLYNPVDTDLFARYSRQNDAVAHCVGRLSRPDPGKWSALALEMLPHLQKHIPDMTYRVIGGTPKAKQWVHTRGLDDHVKFCEAVHTDEELADFFNSISVLAHANDTGESFGLVIAEAMAAGLPVVTHPCPSPKDNAQLELVEHGQTGLIATTAEEYATAVAWLLNHPREARAMGEAGRAKAQRLYRAQTVTRQLETIYQDLLDSSQTTAGHSNEQASIQEI</sequence>
<dbReference type="InterPro" id="IPR050194">
    <property type="entry name" value="Glycosyltransferase_grp1"/>
</dbReference>
<evidence type="ECO:0000313" key="2">
    <source>
        <dbReference type="Proteomes" id="UP000269883"/>
    </source>
</evidence>
<dbReference type="Proteomes" id="UP000269883">
    <property type="component" value="Chromosome"/>
</dbReference>
<dbReference type="CDD" id="cd03801">
    <property type="entry name" value="GT4_PimA-like"/>
    <property type="match status" value="1"/>
</dbReference>
<reference evidence="1 2" key="1">
    <citation type="journal article" date="2018" name="Sci. Adv.">
        <title>Multi-heme cytochromes provide a pathway for survival in energy-limited environments.</title>
        <authorList>
            <person name="Deng X."/>
            <person name="Dohmae N."/>
            <person name="Nealson K.H."/>
            <person name="Hashimoto K."/>
            <person name="Okamoto A."/>
        </authorList>
    </citation>
    <scope>NUCLEOTIDE SEQUENCE [LARGE SCALE GENOMIC DNA]</scope>
    <source>
        <strain evidence="1 2">IS5</strain>
    </source>
</reference>
<dbReference type="KEGG" id="dfl:DFE_1913"/>
<dbReference type="EMBL" id="AP017378">
    <property type="protein sequence ID" value="BBD08639.1"/>
    <property type="molecule type" value="Genomic_DNA"/>
</dbReference>
<gene>
    <name evidence="1" type="ORF">DFE_1913</name>
</gene>
<accession>A0A2Z6AZG6</accession>
<organism evidence="1 2">
    <name type="scientific">Desulfovibrio ferrophilus</name>
    <dbReference type="NCBI Taxonomy" id="241368"/>
    <lineage>
        <taxon>Bacteria</taxon>
        <taxon>Pseudomonadati</taxon>
        <taxon>Thermodesulfobacteriota</taxon>
        <taxon>Desulfovibrionia</taxon>
        <taxon>Desulfovibrionales</taxon>
        <taxon>Desulfovibrionaceae</taxon>
        <taxon>Desulfovibrio</taxon>
    </lineage>
</organism>
<dbReference type="RefSeq" id="WP_126378900.1">
    <property type="nucleotide sequence ID" value="NZ_AP017378.1"/>
</dbReference>
<dbReference type="SUPFAM" id="SSF53756">
    <property type="entry name" value="UDP-Glycosyltransferase/glycogen phosphorylase"/>
    <property type="match status" value="1"/>
</dbReference>
<keyword evidence="1" id="KW-0808">Transferase</keyword>
<protein>
    <submittedName>
        <fullName evidence="1">Group 1 glycosyl transferase</fullName>
    </submittedName>
</protein>